<proteinExistence type="predicted"/>
<dbReference type="EMBL" id="NBSK02000002">
    <property type="protein sequence ID" value="KAJ0220235.1"/>
    <property type="molecule type" value="Genomic_DNA"/>
</dbReference>
<comment type="caution">
    <text evidence="2">The sequence shown here is derived from an EMBL/GenBank/DDBJ whole genome shotgun (WGS) entry which is preliminary data.</text>
</comment>
<accession>A0A9R1W865</accession>
<reference evidence="2 3" key="1">
    <citation type="journal article" date="2017" name="Nat. Commun.">
        <title>Genome assembly with in vitro proximity ligation data and whole-genome triplication in lettuce.</title>
        <authorList>
            <person name="Reyes-Chin-Wo S."/>
            <person name="Wang Z."/>
            <person name="Yang X."/>
            <person name="Kozik A."/>
            <person name="Arikit S."/>
            <person name="Song C."/>
            <person name="Xia L."/>
            <person name="Froenicke L."/>
            <person name="Lavelle D.O."/>
            <person name="Truco M.J."/>
            <person name="Xia R."/>
            <person name="Zhu S."/>
            <person name="Xu C."/>
            <person name="Xu H."/>
            <person name="Xu X."/>
            <person name="Cox K."/>
            <person name="Korf I."/>
            <person name="Meyers B.C."/>
            <person name="Michelmore R.W."/>
        </authorList>
    </citation>
    <scope>NUCLEOTIDE SEQUENCE [LARGE SCALE GENOMIC DNA]</scope>
    <source>
        <strain evidence="3">cv. Salinas</strain>
        <tissue evidence="2">Seedlings</tissue>
    </source>
</reference>
<protein>
    <submittedName>
        <fullName evidence="2">Uncharacterized protein</fullName>
    </submittedName>
</protein>
<sequence>MNLQKQLAYCFLYICLLTNSAIYGCCCVTKKHVYHMKMFGLCQANYMQLFVMHVTLFGLIGDDIEWMDAFNEASALGDFPSATVPFCHLLLFCEESAYTKMVDDYVHKLHLEFPGRSFYVHSDIIQQQLL</sequence>
<name>A0A9R1W865_LACSA</name>
<keyword evidence="1" id="KW-0472">Membrane</keyword>
<evidence type="ECO:0000256" key="1">
    <source>
        <dbReference type="SAM" id="Phobius"/>
    </source>
</evidence>
<dbReference type="AlphaFoldDB" id="A0A9R1W865"/>
<keyword evidence="3" id="KW-1185">Reference proteome</keyword>
<keyword evidence="1" id="KW-0812">Transmembrane</keyword>
<dbReference type="PROSITE" id="PS51257">
    <property type="entry name" value="PROKAR_LIPOPROTEIN"/>
    <property type="match status" value="1"/>
</dbReference>
<evidence type="ECO:0000313" key="2">
    <source>
        <dbReference type="EMBL" id="KAJ0220235.1"/>
    </source>
</evidence>
<dbReference type="Proteomes" id="UP000235145">
    <property type="component" value="Unassembled WGS sequence"/>
</dbReference>
<keyword evidence="1" id="KW-1133">Transmembrane helix</keyword>
<gene>
    <name evidence="2" type="ORF">LSAT_V11C200068420</name>
</gene>
<feature type="transmembrane region" description="Helical" evidence="1">
    <location>
        <begin position="6"/>
        <end position="28"/>
    </location>
</feature>
<evidence type="ECO:0000313" key="3">
    <source>
        <dbReference type="Proteomes" id="UP000235145"/>
    </source>
</evidence>
<organism evidence="2 3">
    <name type="scientific">Lactuca sativa</name>
    <name type="common">Garden lettuce</name>
    <dbReference type="NCBI Taxonomy" id="4236"/>
    <lineage>
        <taxon>Eukaryota</taxon>
        <taxon>Viridiplantae</taxon>
        <taxon>Streptophyta</taxon>
        <taxon>Embryophyta</taxon>
        <taxon>Tracheophyta</taxon>
        <taxon>Spermatophyta</taxon>
        <taxon>Magnoliopsida</taxon>
        <taxon>eudicotyledons</taxon>
        <taxon>Gunneridae</taxon>
        <taxon>Pentapetalae</taxon>
        <taxon>asterids</taxon>
        <taxon>campanulids</taxon>
        <taxon>Asterales</taxon>
        <taxon>Asteraceae</taxon>
        <taxon>Cichorioideae</taxon>
        <taxon>Cichorieae</taxon>
        <taxon>Lactucinae</taxon>
        <taxon>Lactuca</taxon>
    </lineage>
</organism>